<feature type="transmembrane region" description="Helical" evidence="1">
    <location>
        <begin position="12"/>
        <end position="33"/>
    </location>
</feature>
<feature type="transmembrane region" description="Helical" evidence="1">
    <location>
        <begin position="60"/>
        <end position="84"/>
    </location>
</feature>
<proteinExistence type="predicted"/>
<dbReference type="EMBL" id="CP163444">
    <property type="protein sequence ID" value="XDQ72523.1"/>
    <property type="molecule type" value="Genomic_DNA"/>
</dbReference>
<evidence type="ECO:0000256" key="1">
    <source>
        <dbReference type="SAM" id="Phobius"/>
    </source>
</evidence>
<evidence type="ECO:0000313" key="2">
    <source>
        <dbReference type="EMBL" id="XDQ72523.1"/>
    </source>
</evidence>
<keyword evidence="1" id="KW-0472">Membrane</keyword>
<organism evidence="2">
    <name type="scientific">Streptomyces sp. R44</name>
    <dbReference type="NCBI Taxonomy" id="3238633"/>
    <lineage>
        <taxon>Bacteria</taxon>
        <taxon>Bacillati</taxon>
        <taxon>Actinomycetota</taxon>
        <taxon>Actinomycetes</taxon>
        <taxon>Kitasatosporales</taxon>
        <taxon>Streptomycetaceae</taxon>
        <taxon>Streptomyces</taxon>
    </lineage>
</organism>
<sequence>MDEIGRAEWFGIGVIGMALAGTAHAAVGAMHIARDMLRAPTENPASGVSDLEVMSGPGGWILFGALILTGGAIYHFVSGAGAIVKEVVHVVER</sequence>
<gene>
    <name evidence="2" type="ORF">AB5J54_19350</name>
</gene>
<dbReference type="RefSeq" id="WP_369145162.1">
    <property type="nucleotide sequence ID" value="NZ_CP163444.1"/>
</dbReference>
<name>A0AB39SYY0_9ACTN</name>
<accession>A0AB39SYY0</accession>
<reference evidence="2" key="1">
    <citation type="submission" date="2024-07" db="EMBL/GenBank/DDBJ databases">
        <authorList>
            <person name="Yu S.T."/>
        </authorList>
    </citation>
    <scope>NUCLEOTIDE SEQUENCE</scope>
    <source>
        <strain evidence="2">R44</strain>
    </source>
</reference>
<protein>
    <submittedName>
        <fullName evidence="2">Uncharacterized protein</fullName>
    </submittedName>
</protein>
<keyword evidence="1" id="KW-0812">Transmembrane</keyword>
<dbReference type="AlphaFoldDB" id="A0AB39SYY0"/>
<keyword evidence="1" id="KW-1133">Transmembrane helix</keyword>